<organism evidence="1 2">
    <name type="scientific">Nocardioides pocheonensis</name>
    <dbReference type="NCBI Taxonomy" id="661485"/>
    <lineage>
        <taxon>Bacteria</taxon>
        <taxon>Bacillati</taxon>
        <taxon>Actinomycetota</taxon>
        <taxon>Actinomycetes</taxon>
        <taxon>Propionibacteriales</taxon>
        <taxon>Nocardioidaceae</taxon>
        <taxon>Nocardioides</taxon>
    </lineage>
</organism>
<accession>A0A3N0GJ93</accession>
<dbReference type="AlphaFoldDB" id="A0A3N0GJ93"/>
<proteinExistence type="predicted"/>
<reference evidence="1 2" key="1">
    <citation type="submission" date="2018-11" db="EMBL/GenBank/DDBJ databases">
        <authorList>
            <person name="Li F."/>
        </authorList>
    </citation>
    <scope>NUCLEOTIDE SEQUENCE [LARGE SCALE GENOMIC DNA]</scope>
    <source>
        <strain evidence="1 2">Gsoil 818</strain>
    </source>
</reference>
<dbReference type="OrthoDB" id="4475557at2"/>
<gene>
    <name evidence="1" type="ORF">EFL26_19580</name>
</gene>
<evidence type="ECO:0000313" key="2">
    <source>
        <dbReference type="Proteomes" id="UP000279994"/>
    </source>
</evidence>
<sequence>MRSETSKDPQWDRVIEIASKLWIDGQYIAEIDPSPAQRFVDLQWAAHQAGRVLGGRARVRVGPSRGPADPTVTLTVTYVDPDGRSLQRAEEGLEKLMRTVLAEQNDR</sequence>
<comment type="caution">
    <text evidence="1">The sequence shown here is derived from an EMBL/GenBank/DDBJ whole genome shotgun (WGS) entry which is preliminary data.</text>
</comment>
<keyword evidence="2" id="KW-1185">Reference proteome</keyword>
<protein>
    <submittedName>
        <fullName evidence="1">Uncharacterized protein</fullName>
    </submittedName>
</protein>
<dbReference type="Proteomes" id="UP000279994">
    <property type="component" value="Unassembled WGS sequence"/>
</dbReference>
<dbReference type="RefSeq" id="WP_123224610.1">
    <property type="nucleotide sequence ID" value="NZ_RJSF01000045.1"/>
</dbReference>
<dbReference type="EMBL" id="RJSF01000045">
    <property type="protein sequence ID" value="RNM12286.1"/>
    <property type="molecule type" value="Genomic_DNA"/>
</dbReference>
<evidence type="ECO:0000313" key="1">
    <source>
        <dbReference type="EMBL" id="RNM12286.1"/>
    </source>
</evidence>
<name>A0A3N0GJ93_9ACTN</name>